<dbReference type="EMBL" id="CADCTF010000017">
    <property type="protein sequence ID" value="CAA9216152.1"/>
    <property type="molecule type" value="Genomic_DNA"/>
</dbReference>
<feature type="non-terminal residue" evidence="2">
    <location>
        <position position="1"/>
    </location>
</feature>
<feature type="non-terminal residue" evidence="2">
    <location>
        <position position="141"/>
    </location>
</feature>
<feature type="region of interest" description="Disordered" evidence="1">
    <location>
        <begin position="87"/>
        <end position="141"/>
    </location>
</feature>
<dbReference type="AlphaFoldDB" id="A0A6J4H7T9"/>
<feature type="region of interest" description="Disordered" evidence="1">
    <location>
        <begin position="60"/>
        <end position="79"/>
    </location>
</feature>
<name>A0A6J4H7T9_9ACTN</name>
<evidence type="ECO:0000256" key="1">
    <source>
        <dbReference type="SAM" id="MobiDB-lite"/>
    </source>
</evidence>
<organism evidence="2">
    <name type="scientific">uncultured Acidimicrobiales bacterium</name>
    <dbReference type="NCBI Taxonomy" id="310071"/>
    <lineage>
        <taxon>Bacteria</taxon>
        <taxon>Bacillati</taxon>
        <taxon>Actinomycetota</taxon>
        <taxon>Acidimicrobiia</taxon>
        <taxon>Acidimicrobiales</taxon>
        <taxon>environmental samples</taxon>
    </lineage>
</organism>
<accession>A0A6J4H7T9</accession>
<sequence length="141" mass="14755">CTTGDQIAASSASSSGLCTPCQVRARPSGALRVLLSIPPGISARPLPRANYANAVKHMIVGRKTQVPPPPTRRGGMLRPCGRLTQHRGARGAVEIPTEPAVFESSSSRTRASPASRRTSTVPRSTRSPLMVPGGPAAHSER</sequence>
<reference evidence="2" key="1">
    <citation type="submission" date="2020-02" db="EMBL/GenBank/DDBJ databases">
        <authorList>
            <person name="Meier V. D."/>
        </authorList>
    </citation>
    <scope>NUCLEOTIDE SEQUENCE</scope>
    <source>
        <strain evidence="2">AVDCRST_MAG50</strain>
    </source>
</reference>
<evidence type="ECO:0000313" key="2">
    <source>
        <dbReference type="EMBL" id="CAA9216152.1"/>
    </source>
</evidence>
<proteinExistence type="predicted"/>
<feature type="compositionally biased region" description="Low complexity" evidence="1">
    <location>
        <begin position="104"/>
        <end position="128"/>
    </location>
</feature>
<gene>
    <name evidence="2" type="ORF">AVDCRST_MAG50-225</name>
</gene>
<protein>
    <submittedName>
        <fullName evidence="2">Uncharacterized protein</fullName>
    </submittedName>
</protein>